<evidence type="ECO:0000256" key="5">
    <source>
        <dbReference type="ARBA" id="ARBA00023136"/>
    </source>
</evidence>
<evidence type="ECO:0000256" key="1">
    <source>
        <dbReference type="ARBA" id="ARBA00022475"/>
    </source>
</evidence>
<gene>
    <name evidence="6 7" type="primary">frdD</name>
    <name evidence="7" type="ORF">XSR1_610007</name>
</gene>
<name>W1J6N7_9GAMM</name>
<feature type="transmembrane region" description="Helical" evidence="6">
    <location>
        <begin position="62"/>
        <end position="85"/>
    </location>
</feature>
<feature type="transmembrane region" description="Helical" evidence="6">
    <location>
        <begin position="106"/>
        <end position="125"/>
    </location>
</feature>
<proteinExistence type="inferred from homology"/>
<comment type="subunit">
    <text evidence="6">Part of an enzyme complex containing four subunits: a flavoprotein (FrdA), an iron-sulfur protein (FrdB), and two hydrophobic anchor proteins (FrdC and FrdD).</text>
</comment>
<keyword evidence="8" id="KW-1185">Reference proteome</keyword>
<organism evidence="7 8">
    <name type="scientific">Xenorhabdus szentirmaii DSM 16338</name>
    <dbReference type="NCBI Taxonomy" id="1427518"/>
    <lineage>
        <taxon>Bacteria</taxon>
        <taxon>Pseudomonadati</taxon>
        <taxon>Pseudomonadota</taxon>
        <taxon>Gammaproteobacteria</taxon>
        <taxon>Enterobacterales</taxon>
        <taxon>Morganellaceae</taxon>
        <taxon>Xenorhabdus</taxon>
    </lineage>
</organism>
<comment type="subcellular location">
    <subcellularLocation>
        <location evidence="6">Cell membrane</location>
        <topology evidence="6">Multi-pass membrane protein</topology>
    </subcellularLocation>
</comment>
<keyword evidence="3 6" id="KW-0812">Transmembrane</keyword>
<feature type="transmembrane region" description="Helical" evidence="6">
    <location>
        <begin position="21"/>
        <end position="50"/>
    </location>
</feature>
<comment type="similarity">
    <text evidence="6">Belongs to the FrdD family.</text>
</comment>
<accession>W1J6N7</accession>
<dbReference type="Gene3D" id="1.20.1300.10">
    <property type="entry name" value="Fumarate reductase/succinate dehydrogenase, transmembrane subunit"/>
    <property type="match status" value="1"/>
</dbReference>
<comment type="caution">
    <text evidence="7">The sequence shown here is derived from an EMBL/GenBank/DDBJ whole genome shotgun (WGS) entry which is preliminary data.</text>
</comment>
<evidence type="ECO:0000256" key="2">
    <source>
        <dbReference type="ARBA" id="ARBA00022519"/>
    </source>
</evidence>
<dbReference type="Pfam" id="PF02313">
    <property type="entry name" value="Fumarate_red_D"/>
    <property type="match status" value="1"/>
</dbReference>
<reference evidence="7" key="1">
    <citation type="submission" date="2013-11" db="EMBL/GenBank/DDBJ databases">
        <title>Draft genome sequence and annotation of the entomopathogenic bacteria, Xenorhabdus cabanillasi strain JM26 and Xenorhabdus szentirmai strain DSM 16338.</title>
        <authorList>
            <person name="Gualtieri M."/>
            <person name="Ogier J.C."/>
            <person name="Pages S."/>
            <person name="Givaudan A."/>
            <person name="Gaudriault S."/>
        </authorList>
    </citation>
    <scope>NUCLEOTIDE SEQUENCE [LARGE SCALE GENOMIC DNA]</scope>
    <source>
        <strain evidence="7">DSM 16338</strain>
    </source>
</reference>
<keyword evidence="2" id="KW-0997">Cell inner membrane</keyword>
<dbReference type="GO" id="GO:0005886">
    <property type="term" value="C:plasma membrane"/>
    <property type="evidence" value="ECO:0007669"/>
    <property type="project" value="UniProtKB-SubCell"/>
</dbReference>
<dbReference type="STRING" id="1427518.XSR1_610007"/>
<dbReference type="FunFam" id="1.20.1300.10:FF:000002">
    <property type="entry name" value="Fumarate reductase subunit D"/>
    <property type="match status" value="1"/>
</dbReference>
<dbReference type="InterPro" id="IPR034804">
    <property type="entry name" value="SQR/QFR_C/D"/>
</dbReference>
<dbReference type="AlphaFoldDB" id="W1J6N7"/>
<comment type="function">
    <text evidence="6">Two distinct, membrane-bound, FAD-containing enzymes are responsible for the catalysis of fumarate and succinate interconversion; fumarate reductase is used in anaerobic growth, and succinate dehydrogenase is used in aerobic growth. Anchors the catalytic components of the fumarate reductase complex to the cell inner membrane, binds quinones.</text>
</comment>
<evidence type="ECO:0000256" key="3">
    <source>
        <dbReference type="ARBA" id="ARBA00022692"/>
    </source>
</evidence>
<protein>
    <recommendedName>
        <fullName evidence="6">Fumarate reductase subunit D</fullName>
    </recommendedName>
    <alternativeName>
        <fullName evidence="6">Fumarate reductase 13 kDa hydrophobic protein</fullName>
    </alternativeName>
    <alternativeName>
        <fullName evidence="6">Quinol-fumarate reductase subunit D</fullName>
        <shortName evidence="6">QFR subunit D</shortName>
    </alternativeName>
</protein>
<dbReference type="PIRSF" id="PIRSF000179">
    <property type="entry name" value="FrdD"/>
    <property type="match status" value="1"/>
</dbReference>
<dbReference type="NCBIfam" id="NF003977">
    <property type="entry name" value="PRK05470.1-1"/>
    <property type="match status" value="1"/>
</dbReference>
<evidence type="ECO:0000313" key="8">
    <source>
        <dbReference type="Proteomes" id="UP000019202"/>
    </source>
</evidence>
<keyword evidence="5 6" id="KW-0472">Membrane</keyword>
<evidence type="ECO:0000256" key="6">
    <source>
        <dbReference type="HAMAP-Rule" id="MF_00709"/>
    </source>
</evidence>
<sequence>MSITPKEDLMNQVPKRSDEPIFWGLFGAGGMWSAIVGPAIILLLGILLPLGLAPEALSYERILTFCQSFVGRIFLLLMISLPLWCGLHRIHHGMHDLQVHIPASKWVFYGAAAILSVVAVIGVFTL</sequence>
<dbReference type="HAMAP" id="MF_00709">
    <property type="entry name" value="Fumarate_red_D"/>
    <property type="match status" value="1"/>
</dbReference>
<dbReference type="EMBL" id="CBXF010000123">
    <property type="protein sequence ID" value="CDL85145.1"/>
    <property type="molecule type" value="Genomic_DNA"/>
</dbReference>
<dbReference type="GO" id="GO:0045283">
    <property type="term" value="C:fumarate reductase complex"/>
    <property type="evidence" value="ECO:0007669"/>
    <property type="project" value="UniProtKB-UniRule"/>
</dbReference>
<dbReference type="GO" id="GO:0006106">
    <property type="term" value="P:fumarate metabolic process"/>
    <property type="evidence" value="ECO:0007669"/>
    <property type="project" value="InterPro"/>
</dbReference>
<dbReference type="GO" id="GO:0000104">
    <property type="term" value="F:succinate dehydrogenase activity"/>
    <property type="evidence" value="ECO:0007669"/>
    <property type="project" value="UniProtKB-UniRule"/>
</dbReference>
<keyword evidence="4 6" id="KW-1133">Transmembrane helix</keyword>
<evidence type="ECO:0000256" key="4">
    <source>
        <dbReference type="ARBA" id="ARBA00022989"/>
    </source>
</evidence>
<dbReference type="SUPFAM" id="SSF81343">
    <property type="entry name" value="Fumarate reductase respiratory complex transmembrane subunits"/>
    <property type="match status" value="1"/>
</dbReference>
<keyword evidence="1 6" id="KW-1003">Cell membrane</keyword>
<dbReference type="InterPro" id="IPR003418">
    <property type="entry name" value="Fumarate_red_D"/>
</dbReference>
<dbReference type="CDD" id="cd00547">
    <property type="entry name" value="QFR_TypeD_subunitD"/>
    <property type="match status" value="1"/>
</dbReference>
<evidence type="ECO:0000313" key="7">
    <source>
        <dbReference type="EMBL" id="CDL85145.1"/>
    </source>
</evidence>
<dbReference type="Proteomes" id="UP000019202">
    <property type="component" value="Unassembled WGS sequence"/>
</dbReference>